<sequence>MYEVNRSVFLLIPLEPFWAWLESLPGGKTEGLTLEDLQADANSYLVAPCENADEVWDQIQSHLETVFAAELADWCEDESTWPELHPDIFHEWFDIELSSVITDLSEDALVRESFRPITLLN</sequence>
<evidence type="ECO:0000313" key="2">
    <source>
        <dbReference type="Proteomes" id="UP001298424"/>
    </source>
</evidence>
<reference evidence="1 2" key="1">
    <citation type="submission" date="2022-02" db="EMBL/GenBank/DDBJ databases">
        <title>Genome sequence data of Kingella unionensis sp. nov. strain CICC 24913 (CCUG 75125).</title>
        <authorList>
            <person name="Xiao M."/>
        </authorList>
    </citation>
    <scope>NUCLEOTIDE SEQUENCE [LARGE SCALE GENOMIC DNA]</scope>
    <source>
        <strain evidence="1 2">CICC 24913</strain>
    </source>
</reference>
<accession>A0ABS9NNW9</accession>
<dbReference type="Proteomes" id="UP001298424">
    <property type="component" value="Unassembled WGS sequence"/>
</dbReference>
<keyword evidence="2" id="KW-1185">Reference proteome</keyword>
<gene>
    <name evidence="1" type="ORF">MB824_05935</name>
</gene>
<organism evidence="1 2">
    <name type="scientific">Kingella pumchi</name>
    <dbReference type="NCBI Taxonomy" id="2779506"/>
    <lineage>
        <taxon>Bacteria</taxon>
        <taxon>Pseudomonadati</taxon>
        <taxon>Pseudomonadota</taxon>
        <taxon>Betaproteobacteria</taxon>
        <taxon>Neisseriales</taxon>
        <taxon>Neisseriaceae</taxon>
        <taxon>Kingella</taxon>
    </lineage>
</organism>
<protein>
    <submittedName>
        <fullName evidence="1">VacJ</fullName>
    </submittedName>
</protein>
<dbReference type="RefSeq" id="WP_238746748.1">
    <property type="nucleotide sequence ID" value="NZ_JAKOOW010000023.1"/>
</dbReference>
<dbReference type="EMBL" id="JAKOOW010000023">
    <property type="protein sequence ID" value="MCG6504033.1"/>
    <property type="molecule type" value="Genomic_DNA"/>
</dbReference>
<name>A0ABS9NNW9_9NEIS</name>
<evidence type="ECO:0000313" key="1">
    <source>
        <dbReference type="EMBL" id="MCG6504033.1"/>
    </source>
</evidence>
<comment type="caution">
    <text evidence="1">The sequence shown here is derived from an EMBL/GenBank/DDBJ whole genome shotgun (WGS) entry which is preliminary data.</text>
</comment>
<proteinExistence type="predicted"/>